<dbReference type="AlphaFoldDB" id="A0A5N6K8N4"/>
<accession>A0A5N6K8N4</accession>
<evidence type="ECO:0000313" key="1">
    <source>
        <dbReference type="EMBL" id="KAB8299148.1"/>
    </source>
</evidence>
<comment type="caution">
    <text evidence="1">The sequence shown here is derived from an EMBL/GenBank/DDBJ whole genome shotgun (WGS) entry which is preliminary data.</text>
</comment>
<organism evidence="1 2">
    <name type="scientific">Monilinia laxa</name>
    <name type="common">Brown rot fungus</name>
    <name type="synonym">Sclerotinia laxa</name>
    <dbReference type="NCBI Taxonomy" id="61186"/>
    <lineage>
        <taxon>Eukaryota</taxon>
        <taxon>Fungi</taxon>
        <taxon>Dikarya</taxon>
        <taxon>Ascomycota</taxon>
        <taxon>Pezizomycotina</taxon>
        <taxon>Leotiomycetes</taxon>
        <taxon>Helotiales</taxon>
        <taxon>Sclerotiniaceae</taxon>
        <taxon>Monilinia</taxon>
    </lineage>
</organism>
<gene>
    <name evidence="1" type="ORF">EYC80_001252</name>
</gene>
<sequence>MPGWIRSRSPSSGQLHISYLAPRYFSDPLGLITSLLFSSFTIKQRPPAPILLFSIYILLMHLPNSII</sequence>
<evidence type="ECO:0000313" key="2">
    <source>
        <dbReference type="Proteomes" id="UP000326757"/>
    </source>
</evidence>
<name>A0A5N6K8N4_MONLA</name>
<dbReference type="Proteomes" id="UP000326757">
    <property type="component" value="Unassembled WGS sequence"/>
</dbReference>
<reference evidence="1 2" key="1">
    <citation type="submission" date="2019-06" db="EMBL/GenBank/DDBJ databases">
        <title>Genome Sequence of the Brown Rot Fungal Pathogen Monilinia laxa.</title>
        <authorList>
            <person name="De Miccolis Angelini R.M."/>
            <person name="Landi L."/>
            <person name="Abate D."/>
            <person name="Pollastro S."/>
            <person name="Romanazzi G."/>
            <person name="Faretra F."/>
        </authorList>
    </citation>
    <scope>NUCLEOTIDE SEQUENCE [LARGE SCALE GENOMIC DNA]</scope>
    <source>
        <strain evidence="1 2">Mlax316</strain>
    </source>
</reference>
<protein>
    <submittedName>
        <fullName evidence="1">Uncharacterized protein</fullName>
    </submittedName>
</protein>
<proteinExistence type="predicted"/>
<dbReference type="EMBL" id="VIGI01000006">
    <property type="protein sequence ID" value="KAB8299148.1"/>
    <property type="molecule type" value="Genomic_DNA"/>
</dbReference>
<keyword evidence="2" id="KW-1185">Reference proteome</keyword>